<protein>
    <submittedName>
        <fullName evidence="3">Amidohydrolase</fullName>
    </submittedName>
</protein>
<feature type="chain" id="PRO_5037962394" evidence="1">
    <location>
        <begin position="21"/>
        <end position="431"/>
    </location>
</feature>
<feature type="signal peptide" evidence="1">
    <location>
        <begin position="1"/>
        <end position="20"/>
    </location>
</feature>
<keyword evidence="1" id="KW-0732">Signal</keyword>
<evidence type="ECO:0000256" key="1">
    <source>
        <dbReference type="SAM" id="SignalP"/>
    </source>
</evidence>
<dbReference type="AlphaFoldDB" id="A0A918JU30"/>
<gene>
    <name evidence="3" type="ORF">GCM10007384_10900</name>
</gene>
<organism evidence="3 4">
    <name type="scientific">Aquimarina muelleri</name>
    <dbReference type="NCBI Taxonomy" id="279356"/>
    <lineage>
        <taxon>Bacteria</taxon>
        <taxon>Pseudomonadati</taxon>
        <taxon>Bacteroidota</taxon>
        <taxon>Flavobacteriia</taxon>
        <taxon>Flavobacteriales</taxon>
        <taxon>Flavobacteriaceae</taxon>
        <taxon>Aquimarina</taxon>
    </lineage>
</organism>
<dbReference type="SUPFAM" id="SSF51338">
    <property type="entry name" value="Composite domain of metallo-dependent hydrolases"/>
    <property type="match status" value="1"/>
</dbReference>
<dbReference type="InterPro" id="IPR051781">
    <property type="entry name" value="Metallo-dep_Hydrolase"/>
</dbReference>
<dbReference type="Gene3D" id="3.20.20.140">
    <property type="entry name" value="Metal-dependent hydrolases"/>
    <property type="match status" value="1"/>
</dbReference>
<dbReference type="RefSeq" id="WP_027414096.1">
    <property type="nucleotide sequence ID" value="NZ_BMWS01000005.1"/>
</dbReference>
<dbReference type="Pfam" id="PF01979">
    <property type="entry name" value="Amidohydro_1"/>
    <property type="match status" value="1"/>
</dbReference>
<proteinExistence type="predicted"/>
<dbReference type="PANTHER" id="PTHR43135:SF3">
    <property type="entry name" value="ALPHA-D-RIBOSE 1-METHYLPHOSPHONATE 5-TRIPHOSPHATE DIPHOSPHATASE"/>
    <property type="match status" value="1"/>
</dbReference>
<evidence type="ECO:0000313" key="3">
    <source>
        <dbReference type="EMBL" id="GGX10986.1"/>
    </source>
</evidence>
<sequence length="431" mass="47077">MKKIVCITGLFLIFFGNLTAQQTPAKAQSEIITITGATAHIGNGEVIENSSITFENGKITAIGVKGNFSTTGKIIDATGKHVYPGFIAPNSTLGLVEIGAVRATDDDSEIGNYNPHIRSIIAYNAESKIVESMRPNGILIAQVTPRGGKISGTSSIVQLDAWNWEDAVIKLDDGIHINWPSTFTRGRWWLGEDPGYKPNKDYSKQVTELVDFIHQAKAATPSKSTTTNLPYQAMHGIFDGSKTLFVNAGTEKQILDVITFAKENNIQKTVIVGAYQAYKVASQLKQNNVSVLITRTHSTPELEDDDYDLPYKNAKLLMDAGVLVALQNTGQMERANARNLPFQAGTVAAHGLDKEKAVQLITGNSAKILGIDAFTGTLEVGKDATLFISIGDALDMRTNQLEKAFIQGRDISLESHQTKLWKRYKNKYTTK</sequence>
<evidence type="ECO:0000313" key="4">
    <source>
        <dbReference type="Proteomes" id="UP000601108"/>
    </source>
</evidence>
<dbReference type="EMBL" id="BMWS01000005">
    <property type="protein sequence ID" value="GGX10986.1"/>
    <property type="molecule type" value="Genomic_DNA"/>
</dbReference>
<comment type="caution">
    <text evidence="3">The sequence shown here is derived from an EMBL/GenBank/DDBJ whole genome shotgun (WGS) entry which is preliminary data.</text>
</comment>
<dbReference type="Proteomes" id="UP000601108">
    <property type="component" value="Unassembled WGS sequence"/>
</dbReference>
<dbReference type="SUPFAM" id="SSF51556">
    <property type="entry name" value="Metallo-dependent hydrolases"/>
    <property type="match status" value="1"/>
</dbReference>
<dbReference type="PANTHER" id="PTHR43135">
    <property type="entry name" value="ALPHA-D-RIBOSE 1-METHYLPHOSPHONATE 5-TRIPHOSPHATE DIPHOSPHATASE"/>
    <property type="match status" value="1"/>
</dbReference>
<dbReference type="InterPro" id="IPR011059">
    <property type="entry name" value="Metal-dep_hydrolase_composite"/>
</dbReference>
<evidence type="ECO:0000259" key="2">
    <source>
        <dbReference type="Pfam" id="PF01979"/>
    </source>
</evidence>
<accession>A0A918JU30</accession>
<dbReference type="GO" id="GO:0016810">
    <property type="term" value="F:hydrolase activity, acting on carbon-nitrogen (but not peptide) bonds"/>
    <property type="evidence" value="ECO:0007669"/>
    <property type="project" value="InterPro"/>
</dbReference>
<dbReference type="InterPro" id="IPR032466">
    <property type="entry name" value="Metal_Hydrolase"/>
</dbReference>
<name>A0A918JU30_9FLAO</name>
<keyword evidence="4" id="KW-1185">Reference proteome</keyword>
<feature type="domain" description="Amidohydrolase-related" evidence="2">
    <location>
        <begin position="342"/>
        <end position="389"/>
    </location>
</feature>
<reference evidence="3 4" key="1">
    <citation type="journal article" date="2014" name="Int. J. Syst. Evol. Microbiol.">
        <title>Complete genome sequence of Corynebacterium casei LMG S-19264T (=DSM 44701T), isolated from a smear-ripened cheese.</title>
        <authorList>
            <consortium name="US DOE Joint Genome Institute (JGI-PGF)"/>
            <person name="Walter F."/>
            <person name="Albersmeier A."/>
            <person name="Kalinowski J."/>
            <person name="Ruckert C."/>
        </authorList>
    </citation>
    <scope>NUCLEOTIDE SEQUENCE [LARGE SCALE GENOMIC DNA]</scope>
    <source>
        <strain evidence="3 4">KCTC 12285</strain>
    </source>
</reference>
<dbReference type="InterPro" id="IPR006680">
    <property type="entry name" value="Amidohydro-rel"/>
</dbReference>